<reference evidence="2 3" key="1">
    <citation type="submission" date="2019-08" db="EMBL/GenBank/DDBJ databases">
        <title>Massilia golmudensis sp. nov., isolated from sand in the Qinghai-Tibetan Plateau.</title>
        <authorList>
            <person name="Zhang B."/>
        </authorList>
    </citation>
    <scope>NUCLEOTIDE SEQUENCE [LARGE SCALE GENOMIC DNA]</scope>
    <source>
        <strain evidence="2 3">GEM5</strain>
    </source>
</reference>
<name>A0A5C7G4D1_9BURK</name>
<accession>A0A5C7G4D1</accession>
<evidence type="ECO:0000313" key="3">
    <source>
        <dbReference type="Proteomes" id="UP000321413"/>
    </source>
</evidence>
<keyword evidence="1" id="KW-1133">Transmembrane helix</keyword>
<dbReference type="EMBL" id="VPFD01000007">
    <property type="protein sequence ID" value="TXG00434.1"/>
    <property type="molecule type" value="Genomic_DNA"/>
</dbReference>
<feature type="transmembrane region" description="Helical" evidence="1">
    <location>
        <begin position="106"/>
        <end position="130"/>
    </location>
</feature>
<keyword evidence="3" id="KW-1185">Reference proteome</keyword>
<sequence length="174" mass="18809">MSAKHKTPLQWMDTLVWWSGASRQVRQDMSNHAGGRRHQPMRWLPLLPMAAGAGLVSCATAFAMPSMVYGVAALLMPPAAAIALQGPLGKSSIDDDEREAALRRDAFFFCMALLALVNIVAGPVLLLSAALKGWTLEQIAGVAYALFMANMAWFVSLPTLYASWKSPSLSDDES</sequence>
<gene>
    <name evidence="2" type="ORF">FVD38_08715</name>
</gene>
<feature type="transmembrane region" description="Helical" evidence="1">
    <location>
        <begin position="43"/>
        <end position="62"/>
    </location>
</feature>
<proteinExistence type="predicted"/>
<dbReference type="RefSeq" id="WP_147934448.1">
    <property type="nucleotide sequence ID" value="NZ_VPFD01000007.1"/>
</dbReference>
<evidence type="ECO:0000256" key="1">
    <source>
        <dbReference type="SAM" id="Phobius"/>
    </source>
</evidence>
<dbReference type="Proteomes" id="UP000321413">
    <property type="component" value="Unassembled WGS sequence"/>
</dbReference>
<dbReference type="AlphaFoldDB" id="A0A5C7G4D1"/>
<evidence type="ECO:0000313" key="2">
    <source>
        <dbReference type="EMBL" id="TXG00434.1"/>
    </source>
</evidence>
<organism evidence="2 3">
    <name type="scientific">Massilia arenae</name>
    <dbReference type="NCBI Taxonomy" id="2603288"/>
    <lineage>
        <taxon>Bacteria</taxon>
        <taxon>Pseudomonadati</taxon>
        <taxon>Pseudomonadota</taxon>
        <taxon>Betaproteobacteria</taxon>
        <taxon>Burkholderiales</taxon>
        <taxon>Oxalobacteraceae</taxon>
        <taxon>Telluria group</taxon>
        <taxon>Massilia</taxon>
    </lineage>
</organism>
<protein>
    <submittedName>
        <fullName evidence="2">Uncharacterized protein</fullName>
    </submittedName>
</protein>
<feature type="transmembrane region" description="Helical" evidence="1">
    <location>
        <begin position="142"/>
        <end position="164"/>
    </location>
</feature>
<keyword evidence="1" id="KW-0812">Transmembrane</keyword>
<comment type="caution">
    <text evidence="2">The sequence shown here is derived from an EMBL/GenBank/DDBJ whole genome shotgun (WGS) entry which is preliminary data.</text>
</comment>
<keyword evidence="1" id="KW-0472">Membrane</keyword>